<name>A0A395RW04_FUSSP</name>
<proteinExistence type="predicted"/>
<evidence type="ECO:0000313" key="2">
    <source>
        <dbReference type="Proteomes" id="UP000266152"/>
    </source>
</evidence>
<protein>
    <submittedName>
        <fullName evidence="1">Uncharacterized protein</fullName>
    </submittedName>
</protein>
<accession>A0A395RW04</accession>
<dbReference type="AlphaFoldDB" id="A0A395RW04"/>
<dbReference type="EMBL" id="PXOF01000118">
    <property type="protein sequence ID" value="RGP64275.1"/>
    <property type="molecule type" value="Genomic_DNA"/>
</dbReference>
<organism evidence="1 2">
    <name type="scientific">Fusarium sporotrichioides</name>
    <dbReference type="NCBI Taxonomy" id="5514"/>
    <lineage>
        <taxon>Eukaryota</taxon>
        <taxon>Fungi</taxon>
        <taxon>Dikarya</taxon>
        <taxon>Ascomycota</taxon>
        <taxon>Pezizomycotina</taxon>
        <taxon>Sordariomycetes</taxon>
        <taxon>Hypocreomycetidae</taxon>
        <taxon>Hypocreales</taxon>
        <taxon>Nectriaceae</taxon>
        <taxon>Fusarium</taxon>
    </lineage>
</organism>
<dbReference type="STRING" id="5514.A0A395RW04"/>
<reference evidence="1 2" key="1">
    <citation type="journal article" date="2018" name="PLoS Pathog.">
        <title>Evolution of structural diversity of trichothecenes, a family of toxins produced by plant pathogenic and entomopathogenic fungi.</title>
        <authorList>
            <person name="Proctor R.H."/>
            <person name="McCormick S.P."/>
            <person name="Kim H.S."/>
            <person name="Cardoza R.E."/>
            <person name="Stanley A.M."/>
            <person name="Lindo L."/>
            <person name="Kelly A."/>
            <person name="Brown D.W."/>
            <person name="Lee T."/>
            <person name="Vaughan M.M."/>
            <person name="Alexander N.J."/>
            <person name="Busman M."/>
            <person name="Gutierrez S."/>
        </authorList>
    </citation>
    <scope>NUCLEOTIDE SEQUENCE [LARGE SCALE GENOMIC DNA]</scope>
    <source>
        <strain evidence="1 2">NRRL 3299</strain>
    </source>
</reference>
<dbReference type="Proteomes" id="UP000266152">
    <property type="component" value="Unassembled WGS sequence"/>
</dbReference>
<gene>
    <name evidence="1" type="ORF">FSPOR_8095</name>
</gene>
<comment type="caution">
    <text evidence="1">The sequence shown here is derived from an EMBL/GenBank/DDBJ whole genome shotgun (WGS) entry which is preliminary data.</text>
</comment>
<evidence type="ECO:0000313" key="1">
    <source>
        <dbReference type="EMBL" id="RGP64275.1"/>
    </source>
</evidence>
<keyword evidence="2" id="KW-1185">Reference proteome</keyword>
<sequence>MPTFAKEFGYGRCMTLSLVGASKQKILLVQDPAHNWPTKRHVGSGKDGKLTYEEFMADLAQKYDAKTHVADPTLRAPGSDGSGSPSILEASNKLISKRYDGLLPVKFITPNEKSMNDYASFVSLVDQKFHEIQTTHGDKPEWKLFLAEKHERSTNLVGEINVIRKQETEEWIKKQMVTKVKGGTGDKKPLYGLELKESDLVTERVQTKVPGQTGTYERVLIAETWTQNRRNKDFTDALNNAGIKSRRDLMTWADNLGKAGNIGPNSPGNIGHFQTTQVWNETVIRHSLSIPAVARACNARLIMSNEIPGQMEESEQPYCIWHPDLATEDTYRALVSRFPDMRYQVGRACAVAGYHTLYKELDLLPEVSIAEEARESRTEGGKLIYDEIMNFKSRYAIMDDCKRSIEIEDYQCPAYLNGDTEVRWRLKARQSLSSNGLQDPLPCIEEDMHLDIEKQDLDEEHATLDNEEAKLLYQPLPQDLPTVKKTLLLQMAAYDGNIERFSQLAGGGRRLSELDLECVRRGILHHAMFARWWADQIKTDTVYAQAVPYITWVQEAIVARRIMVNDYAEFEKGWPPGVPKPYIIWWPLRPDPSFLLFLLERCPEISTQIAAAAIVCDYDHVYSAVDPAPSWDLWKVTMFSPNSFYREDQERRAKEKNVDFNFSGWKDLEPVYRYRDLMQTREFTVLEPYEGRIRDTVEEYDVPDGYEKILSTGDVQLKVWEGVGRVSPAS</sequence>